<feature type="transmembrane region" description="Helical" evidence="1">
    <location>
        <begin position="196"/>
        <end position="214"/>
    </location>
</feature>
<protein>
    <recommendedName>
        <fullName evidence="4">Prenyltransferase</fullName>
    </recommendedName>
</protein>
<dbReference type="EMBL" id="SDHX01000001">
    <property type="protein sequence ID" value="RXK55175.1"/>
    <property type="molecule type" value="Genomic_DNA"/>
</dbReference>
<evidence type="ECO:0000256" key="1">
    <source>
        <dbReference type="SAM" id="Phobius"/>
    </source>
</evidence>
<dbReference type="AlphaFoldDB" id="A0A4Q1C8A6"/>
<dbReference type="InterPro" id="IPR025576">
    <property type="entry name" value="YwiC"/>
</dbReference>
<keyword evidence="1" id="KW-1133">Transmembrane helix</keyword>
<feature type="transmembrane region" description="Helical" evidence="1">
    <location>
        <begin position="220"/>
        <end position="236"/>
    </location>
</feature>
<feature type="transmembrane region" description="Helical" evidence="1">
    <location>
        <begin position="108"/>
        <end position="127"/>
    </location>
</feature>
<keyword evidence="3" id="KW-1185">Reference proteome</keyword>
<evidence type="ECO:0008006" key="4">
    <source>
        <dbReference type="Google" id="ProtNLM"/>
    </source>
</evidence>
<feature type="transmembrane region" description="Helical" evidence="1">
    <location>
        <begin position="38"/>
        <end position="63"/>
    </location>
</feature>
<feature type="transmembrane region" description="Helical" evidence="1">
    <location>
        <begin position="162"/>
        <end position="184"/>
    </location>
</feature>
<proteinExistence type="predicted"/>
<evidence type="ECO:0000313" key="2">
    <source>
        <dbReference type="EMBL" id="RXK55175.1"/>
    </source>
</evidence>
<feature type="transmembrane region" description="Helical" evidence="1">
    <location>
        <begin position="84"/>
        <end position="102"/>
    </location>
</feature>
<evidence type="ECO:0000313" key="3">
    <source>
        <dbReference type="Proteomes" id="UP000290218"/>
    </source>
</evidence>
<organism evidence="2 3">
    <name type="scientific">Oleiharenicola lentus</name>
    <dbReference type="NCBI Taxonomy" id="2508720"/>
    <lineage>
        <taxon>Bacteria</taxon>
        <taxon>Pseudomonadati</taxon>
        <taxon>Verrucomicrobiota</taxon>
        <taxon>Opitutia</taxon>
        <taxon>Opitutales</taxon>
        <taxon>Opitutaceae</taxon>
        <taxon>Oleiharenicola</taxon>
    </lineage>
</organism>
<dbReference type="OrthoDB" id="9904500at2"/>
<name>A0A4Q1C8A6_9BACT</name>
<dbReference type="Pfam" id="PF14256">
    <property type="entry name" value="YwiC"/>
    <property type="match status" value="1"/>
</dbReference>
<comment type="caution">
    <text evidence="2">The sequence shown here is derived from an EMBL/GenBank/DDBJ whole genome shotgun (WGS) entry which is preliminary data.</text>
</comment>
<accession>A0A4Q1C8A6</accession>
<sequence length="270" mass="27794">MSTATLPIPSFPLQRPVPVASVFLPKEHGSWSLALEPLALGLLVAPSWAGGALAGAAVTGFFARRPLKAALDATPSLRRQAARRALALLVVLAGVGLVQSLVLSPWTAFWPLLPAAALGLVFVWFDAQGESRAAAAEVAGSAAFAFVPAAFVTLAGGDAPTAFALAVLALARSVPAVLAVRSYLRMAKGGAPRRTLSLVAAAVALLASLGLVLTAHMPSVAVPLAVVLFARVLWLLGPWRPTWPAKRIGMMEAALGLLYVALLGLGWPAV</sequence>
<keyword evidence="1" id="KW-0472">Membrane</keyword>
<gene>
    <name evidence="2" type="ORF">ESB00_04560</name>
</gene>
<dbReference type="Proteomes" id="UP000290218">
    <property type="component" value="Unassembled WGS sequence"/>
</dbReference>
<reference evidence="2 3" key="1">
    <citation type="submission" date="2019-01" db="EMBL/GenBank/DDBJ databases">
        <title>Lacunisphaera sp. strain TWA-58.</title>
        <authorList>
            <person name="Chen W.-M."/>
        </authorList>
    </citation>
    <scope>NUCLEOTIDE SEQUENCE [LARGE SCALE GENOMIC DNA]</scope>
    <source>
        <strain evidence="2 3">TWA-58</strain>
    </source>
</reference>
<feature type="transmembrane region" description="Helical" evidence="1">
    <location>
        <begin position="134"/>
        <end position="156"/>
    </location>
</feature>
<keyword evidence="1" id="KW-0812">Transmembrane</keyword>
<dbReference type="RefSeq" id="WP_129046541.1">
    <property type="nucleotide sequence ID" value="NZ_SDHX01000001.1"/>
</dbReference>
<feature type="transmembrane region" description="Helical" evidence="1">
    <location>
        <begin position="248"/>
        <end position="267"/>
    </location>
</feature>